<protein>
    <submittedName>
        <fullName evidence="1">Uncharacterized protein</fullName>
    </submittedName>
</protein>
<dbReference type="Proteomes" id="UP001341840">
    <property type="component" value="Unassembled WGS sequence"/>
</dbReference>
<name>A0ABU6YHG7_9FABA</name>
<evidence type="ECO:0000313" key="2">
    <source>
        <dbReference type="Proteomes" id="UP001341840"/>
    </source>
</evidence>
<reference evidence="1 2" key="1">
    <citation type="journal article" date="2023" name="Plants (Basel)">
        <title>Bridging the Gap: Combining Genomics and Transcriptomics Approaches to Understand Stylosanthes scabra, an Orphan Legume from the Brazilian Caatinga.</title>
        <authorList>
            <person name="Ferreira-Neto J.R.C."/>
            <person name="da Silva M.D."/>
            <person name="Binneck E."/>
            <person name="de Melo N.F."/>
            <person name="da Silva R.H."/>
            <person name="de Melo A.L.T.M."/>
            <person name="Pandolfi V."/>
            <person name="Bustamante F.O."/>
            <person name="Brasileiro-Vidal A.C."/>
            <person name="Benko-Iseppon A.M."/>
        </authorList>
    </citation>
    <scope>NUCLEOTIDE SEQUENCE [LARGE SCALE GENOMIC DNA]</scope>
    <source>
        <tissue evidence="1">Leaves</tissue>
    </source>
</reference>
<organism evidence="1 2">
    <name type="scientific">Stylosanthes scabra</name>
    <dbReference type="NCBI Taxonomy" id="79078"/>
    <lineage>
        <taxon>Eukaryota</taxon>
        <taxon>Viridiplantae</taxon>
        <taxon>Streptophyta</taxon>
        <taxon>Embryophyta</taxon>
        <taxon>Tracheophyta</taxon>
        <taxon>Spermatophyta</taxon>
        <taxon>Magnoliopsida</taxon>
        <taxon>eudicotyledons</taxon>
        <taxon>Gunneridae</taxon>
        <taxon>Pentapetalae</taxon>
        <taxon>rosids</taxon>
        <taxon>fabids</taxon>
        <taxon>Fabales</taxon>
        <taxon>Fabaceae</taxon>
        <taxon>Papilionoideae</taxon>
        <taxon>50 kb inversion clade</taxon>
        <taxon>dalbergioids sensu lato</taxon>
        <taxon>Dalbergieae</taxon>
        <taxon>Pterocarpus clade</taxon>
        <taxon>Stylosanthes</taxon>
    </lineage>
</organism>
<dbReference type="EMBL" id="JASCZI010242153">
    <property type="protein sequence ID" value="MED6209862.1"/>
    <property type="molecule type" value="Genomic_DNA"/>
</dbReference>
<feature type="non-terminal residue" evidence="1">
    <location>
        <position position="78"/>
    </location>
</feature>
<comment type="caution">
    <text evidence="1">The sequence shown here is derived from an EMBL/GenBank/DDBJ whole genome shotgun (WGS) entry which is preliminary data.</text>
</comment>
<keyword evidence="2" id="KW-1185">Reference proteome</keyword>
<feature type="non-terminal residue" evidence="1">
    <location>
        <position position="1"/>
    </location>
</feature>
<sequence length="78" mass="9166">AGYRYPATWYRYPRDKNHKLKGMSRLINQSFPPQCTSHVWTWLRPRTKHDLQGTKQAWEKLAKTMPLSRLGLASPSPK</sequence>
<gene>
    <name evidence="1" type="ORF">PIB30_058754</name>
</gene>
<proteinExistence type="predicted"/>
<evidence type="ECO:0000313" key="1">
    <source>
        <dbReference type="EMBL" id="MED6209862.1"/>
    </source>
</evidence>
<accession>A0ABU6YHG7</accession>